<dbReference type="EMBL" id="KN834808">
    <property type="protein sequence ID" value="KIK55193.1"/>
    <property type="molecule type" value="Genomic_DNA"/>
</dbReference>
<feature type="region of interest" description="Disordered" evidence="1">
    <location>
        <begin position="1"/>
        <end position="69"/>
    </location>
</feature>
<organism evidence="2 3">
    <name type="scientific">Collybiopsis luxurians FD-317 M1</name>
    <dbReference type="NCBI Taxonomy" id="944289"/>
    <lineage>
        <taxon>Eukaryota</taxon>
        <taxon>Fungi</taxon>
        <taxon>Dikarya</taxon>
        <taxon>Basidiomycota</taxon>
        <taxon>Agaricomycotina</taxon>
        <taxon>Agaricomycetes</taxon>
        <taxon>Agaricomycetidae</taxon>
        <taxon>Agaricales</taxon>
        <taxon>Marasmiineae</taxon>
        <taxon>Omphalotaceae</taxon>
        <taxon>Collybiopsis</taxon>
        <taxon>Collybiopsis luxurians</taxon>
    </lineage>
</organism>
<evidence type="ECO:0000313" key="2">
    <source>
        <dbReference type="EMBL" id="KIK55193.1"/>
    </source>
</evidence>
<accession>A0A0D0CJJ5</accession>
<evidence type="ECO:0000313" key="3">
    <source>
        <dbReference type="Proteomes" id="UP000053593"/>
    </source>
</evidence>
<dbReference type="HOGENOM" id="CLU_744051_0_0_1"/>
<sequence>MARSLGKTSRKKAGTQAPTKSPAKKSPQKTSSRRTSSKNISKSQSSVNKHVSNPSNGKSRRCRKCAGSPLLTSPECAHSKIYGAMVRLLTNADIQVPLGASFAQLQQLEQHLQNGGPLPVQIIDVQPEDTGGSVANESLTGTPASSFSQLVAQHTPIRPNGTTVSPPGPFSSVIASEYAIEVSHSAPNPLDFEGVDSETGTTWRSPLPPSSPPRDLSAVPTAQSSPMAGSSSTNSSLPMMSSSLDVQSSPASSAVLSSPSKARRARAIQKDPLHGRVKGATRGSLLWSIVRDKAIPATRNEVSESTRCFCHEIKKIICCHIH</sequence>
<feature type="compositionally biased region" description="Basic residues" evidence="1">
    <location>
        <begin position="22"/>
        <end position="36"/>
    </location>
</feature>
<gene>
    <name evidence="2" type="ORF">GYMLUDRAFT_62656</name>
</gene>
<proteinExistence type="predicted"/>
<feature type="region of interest" description="Disordered" evidence="1">
    <location>
        <begin position="186"/>
        <end position="275"/>
    </location>
</feature>
<protein>
    <submittedName>
        <fullName evidence="2">Uncharacterized protein</fullName>
    </submittedName>
</protein>
<feature type="compositionally biased region" description="Low complexity" evidence="1">
    <location>
        <begin position="37"/>
        <end position="49"/>
    </location>
</feature>
<feature type="compositionally biased region" description="Polar residues" evidence="1">
    <location>
        <begin position="220"/>
        <end position="229"/>
    </location>
</feature>
<dbReference type="AlphaFoldDB" id="A0A0D0CJJ5"/>
<feature type="compositionally biased region" description="Low complexity" evidence="1">
    <location>
        <begin position="230"/>
        <end position="260"/>
    </location>
</feature>
<evidence type="ECO:0000256" key="1">
    <source>
        <dbReference type="SAM" id="MobiDB-lite"/>
    </source>
</evidence>
<dbReference type="Proteomes" id="UP000053593">
    <property type="component" value="Unassembled WGS sequence"/>
</dbReference>
<reference evidence="2 3" key="1">
    <citation type="submission" date="2014-04" db="EMBL/GenBank/DDBJ databases">
        <title>Evolutionary Origins and Diversification of the Mycorrhizal Mutualists.</title>
        <authorList>
            <consortium name="DOE Joint Genome Institute"/>
            <consortium name="Mycorrhizal Genomics Consortium"/>
            <person name="Kohler A."/>
            <person name="Kuo A."/>
            <person name="Nagy L.G."/>
            <person name="Floudas D."/>
            <person name="Copeland A."/>
            <person name="Barry K.W."/>
            <person name="Cichocki N."/>
            <person name="Veneault-Fourrey C."/>
            <person name="LaButti K."/>
            <person name="Lindquist E.A."/>
            <person name="Lipzen A."/>
            <person name="Lundell T."/>
            <person name="Morin E."/>
            <person name="Murat C."/>
            <person name="Riley R."/>
            <person name="Ohm R."/>
            <person name="Sun H."/>
            <person name="Tunlid A."/>
            <person name="Henrissat B."/>
            <person name="Grigoriev I.V."/>
            <person name="Hibbett D.S."/>
            <person name="Martin F."/>
        </authorList>
    </citation>
    <scope>NUCLEOTIDE SEQUENCE [LARGE SCALE GENOMIC DNA]</scope>
    <source>
        <strain evidence="2 3">FD-317 M1</strain>
    </source>
</reference>
<name>A0A0D0CJJ5_9AGAR</name>
<keyword evidence="3" id="KW-1185">Reference proteome</keyword>